<sequence length="59" mass="6352">MKAMYAILLGSALFGSAVFMAGCSAEVGSDEWCAEMKEKPKGEWTANEASEFAKNCLLK</sequence>
<dbReference type="EMBL" id="JACBGI020000001">
    <property type="protein sequence ID" value="MBF6056735.1"/>
    <property type="molecule type" value="Genomic_DNA"/>
</dbReference>
<feature type="chain" id="PRO_5046462934" evidence="1">
    <location>
        <begin position="22"/>
        <end position="59"/>
    </location>
</feature>
<name>A0ABS0BUF4_9GAMM</name>
<accession>A0ABS0BUF4</accession>
<comment type="caution">
    <text evidence="2">The sequence shown here is derived from an EMBL/GenBank/DDBJ whole genome shotgun (WGS) entry which is preliminary data.</text>
</comment>
<proteinExistence type="predicted"/>
<dbReference type="PROSITE" id="PS51257">
    <property type="entry name" value="PROKAR_LIPOPROTEIN"/>
    <property type="match status" value="1"/>
</dbReference>
<feature type="signal peptide" evidence="1">
    <location>
        <begin position="1"/>
        <end position="21"/>
    </location>
</feature>
<organism evidence="2 3">
    <name type="scientific">Thiomicrorhabdus heinhorstiae</name>
    <dbReference type="NCBI Taxonomy" id="2748010"/>
    <lineage>
        <taxon>Bacteria</taxon>
        <taxon>Pseudomonadati</taxon>
        <taxon>Pseudomonadota</taxon>
        <taxon>Gammaproteobacteria</taxon>
        <taxon>Thiotrichales</taxon>
        <taxon>Piscirickettsiaceae</taxon>
        <taxon>Thiomicrorhabdus</taxon>
    </lineage>
</organism>
<evidence type="ECO:0000313" key="2">
    <source>
        <dbReference type="EMBL" id="MBF6056735.1"/>
    </source>
</evidence>
<dbReference type="Pfam" id="PF11216">
    <property type="entry name" value="DUF3012"/>
    <property type="match status" value="1"/>
</dbReference>
<protein>
    <submittedName>
        <fullName evidence="2">DUF3012 domain-containing protein</fullName>
    </submittedName>
</protein>
<dbReference type="Proteomes" id="UP001193680">
    <property type="component" value="Unassembled WGS sequence"/>
</dbReference>
<dbReference type="RefSeq" id="WP_194947107.1">
    <property type="nucleotide sequence ID" value="NZ_JACBGI020000001.1"/>
</dbReference>
<reference evidence="2 3" key="2">
    <citation type="submission" date="2020-11" db="EMBL/GenBank/DDBJ databases">
        <title>Sulfur oxidizing isolate from Hospital Hole Sinkhole.</title>
        <authorList>
            <person name="Scott K.M."/>
        </authorList>
    </citation>
    <scope>NUCLEOTIDE SEQUENCE [LARGE SCALE GENOMIC DNA]</scope>
    <source>
        <strain evidence="2 3">HH1</strain>
    </source>
</reference>
<evidence type="ECO:0000313" key="3">
    <source>
        <dbReference type="Proteomes" id="UP001193680"/>
    </source>
</evidence>
<keyword evidence="3" id="KW-1185">Reference proteome</keyword>
<reference evidence="2 3" key="1">
    <citation type="submission" date="2020-06" db="EMBL/GenBank/DDBJ databases">
        <authorList>
            <person name="Scott K."/>
        </authorList>
    </citation>
    <scope>NUCLEOTIDE SEQUENCE [LARGE SCALE GENOMIC DNA]</scope>
    <source>
        <strain evidence="2 3">HH1</strain>
    </source>
</reference>
<keyword evidence="1" id="KW-0732">Signal</keyword>
<evidence type="ECO:0000256" key="1">
    <source>
        <dbReference type="SAM" id="SignalP"/>
    </source>
</evidence>
<gene>
    <name evidence="2" type="ORF">H8792_000090</name>
</gene>
<dbReference type="InterPro" id="IPR021379">
    <property type="entry name" value="DUF3012"/>
</dbReference>